<dbReference type="EMBL" id="JAGIZI010000016">
    <property type="protein sequence ID" value="MBP0683747.1"/>
    <property type="molecule type" value="Genomic_DNA"/>
</dbReference>
<evidence type="ECO:0000313" key="21">
    <source>
        <dbReference type="Proteomes" id="UP000048289"/>
    </source>
</evidence>
<evidence type="ECO:0000313" key="14">
    <source>
        <dbReference type="Proteomes" id="UP000038802"/>
    </source>
</evidence>
<dbReference type="Proteomes" id="UP000050164">
    <property type="component" value="Unassembled WGS sequence"/>
</dbReference>
<dbReference type="EMBL" id="CQQC01000464">
    <property type="protein sequence ID" value="CNV07506.1"/>
    <property type="molecule type" value="Genomic_DNA"/>
</dbReference>
<dbReference type="EMBL" id="CGCX01000796">
    <property type="protein sequence ID" value="CFR83636.1"/>
    <property type="molecule type" value="Genomic_DNA"/>
</dbReference>
<dbReference type="SMR" id="A0A045I6B9"/>
<evidence type="ECO:0000313" key="10">
    <source>
        <dbReference type="EMBL" id="COW87088.1"/>
    </source>
</evidence>
<name>A0A045I6B9_MYCTX</name>
<dbReference type="EMBL" id="CFOH01000622">
    <property type="protein sequence ID" value="CFE63520.1"/>
    <property type="molecule type" value="Genomic_DNA"/>
</dbReference>
<dbReference type="EMBL" id="QTBD01000124">
    <property type="protein sequence ID" value="REQ53591.1"/>
    <property type="molecule type" value="Genomic_DNA"/>
</dbReference>
<reference evidence="7" key="1">
    <citation type="submission" date="2015-03" db="EMBL/GenBank/DDBJ databases">
        <authorList>
            <person name="Murphy D."/>
        </authorList>
    </citation>
    <scope>NUCLEOTIDE SEQUENCE [LARGE SCALE GENOMIC DNA]</scope>
    <source>
        <strain evidence="7">K00500041</strain>
    </source>
</reference>
<proteinExistence type="predicted"/>
<dbReference type="Proteomes" id="UP000044938">
    <property type="component" value="Unassembled WGS sequence"/>
</dbReference>
<evidence type="ECO:0000313" key="19">
    <source>
        <dbReference type="Proteomes" id="UP000046680"/>
    </source>
</evidence>
<evidence type="ECO:0000313" key="16">
    <source>
        <dbReference type="Proteomes" id="UP000039217"/>
    </source>
</evidence>
<reference evidence="13" key="5">
    <citation type="submission" date="2018-07" db="EMBL/GenBank/DDBJ databases">
        <authorList>
            <person name="Shah S."/>
            <person name="Brown T."/>
            <person name="Auld S."/>
            <person name="Bratton K."/>
            <person name="Narechania A."/>
            <person name="Mathema B."/>
            <person name="Gandhi N."/>
        </authorList>
    </citation>
    <scope>NUCLEOTIDE SEQUENCE</scope>
    <source>
        <strain evidence="13">32301_S10</strain>
    </source>
</reference>
<evidence type="ECO:0000313" key="26">
    <source>
        <dbReference type="Proteomes" id="UP000671119"/>
    </source>
</evidence>
<dbReference type="Proteomes" id="UP000046680">
    <property type="component" value="Unassembled WGS sequence"/>
</dbReference>
<gene>
    <name evidence="13" type="ORF">DSJ38_07945</name>
    <name evidence="3" type="ORF">ERS007657_02180</name>
    <name evidence="6" type="ORF">ERS007661_01606</name>
    <name evidence="8" type="ORF">ERS007679_02952</name>
    <name evidence="1" type="ORF">ERS007681_03118</name>
    <name evidence="2" type="ORF">ERS007688_03129</name>
    <name evidence="7" type="ORF">ERS007703_00665</name>
    <name evidence="9" type="ORF">ERS007720_02765</name>
    <name evidence="10" type="ORF">ERS007739_00240</name>
    <name evidence="11" type="ORF">ERS007741_03853</name>
    <name evidence="5" type="ORF">ERS027659_01273</name>
    <name evidence="4" type="ORF">ERS027661_00100</name>
    <name evidence="12" type="ORF">J8J21_11530</name>
</gene>
<dbReference type="EMBL" id="CSAJ01000381">
    <property type="protein sequence ID" value="COW50847.1"/>
    <property type="molecule type" value="Genomic_DNA"/>
</dbReference>
<evidence type="ECO:0000313" key="11">
    <source>
        <dbReference type="EMBL" id="COX12645.1"/>
    </source>
</evidence>
<dbReference type="EMBL" id="CHKL01000652">
    <property type="protein sequence ID" value="COX12645.1"/>
    <property type="molecule type" value="Genomic_DNA"/>
</dbReference>
<dbReference type="Proteomes" id="UP000671119">
    <property type="component" value="Unassembled WGS sequence"/>
</dbReference>
<sequence>MRTTLDLDDDVIAAARELASSQRRSLGSVISELARRGLMPGRVEADDGLPVIRVPAGTPPITPEMVRRALDED</sequence>
<evidence type="ECO:0000313" key="6">
    <source>
        <dbReference type="EMBL" id="CNV07506.1"/>
    </source>
</evidence>
<evidence type="ECO:0000313" key="17">
    <source>
        <dbReference type="Proteomes" id="UP000044938"/>
    </source>
</evidence>
<reference evidence="12 26" key="6">
    <citation type="submission" date="2021-03" db="EMBL/GenBank/DDBJ databases">
        <title>Whole Genome Sequencing of Mycobacterium tuberculosis clinical isolates from Arunachal Pradesh, India.</title>
        <authorList>
            <person name="Singh S."/>
            <person name="Mudliar S.R."/>
            <person name="Kulsum U."/>
            <person name="Rufai S.B."/>
            <person name="Singh P.K."/>
            <person name="Umpo M."/>
            <person name="Nyori M."/>
        </authorList>
    </citation>
    <scope>NUCLEOTIDE SEQUENCE [LARGE SCALE GENOMIC DNA]</scope>
    <source>
        <strain evidence="12 26">OMICS/BPL/0142/20/SP</strain>
    </source>
</reference>
<dbReference type="EMBL" id="CSAE01000042">
    <property type="protein sequence ID" value="COV15244.1"/>
    <property type="molecule type" value="Genomic_DNA"/>
</dbReference>
<dbReference type="STRING" id="115862.BBG46_13070"/>
<dbReference type="Proteomes" id="UP000256381">
    <property type="component" value="Unassembled WGS sequence"/>
</dbReference>
<dbReference type="Proteomes" id="UP000039021">
    <property type="component" value="Unassembled WGS sequence"/>
</dbReference>
<evidence type="ECO:0000313" key="22">
    <source>
        <dbReference type="Proteomes" id="UP000048600"/>
    </source>
</evidence>
<dbReference type="EMBL" id="CNFT01000223">
    <property type="protein sequence ID" value="CKR38240.1"/>
    <property type="molecule type" value="Genomic_DNA"/>
</dbReference>
<evidence type="ECO:0000313" key="20">
    <source>
        <dbReference type="Proteomes" id="UP000046947"/>
    </source>
</evidence>
<evidence type="ECO:0000313" key="8">
    <source>
        <dbReference type="EMBL" id="COW02984.1"/>
    </source>
</evidence>
<dbReference type="EMBL" id="CSAD01000463">
    <property type="protein sequence ID" value="COW02984.1"/>
    <property type="molecule type" value="Genomic_DNA"/>
</dbReference>
<dbReference type="Proteomes" id="UP000048289">
    <property type="component" value="Unassembled WGS sequence"/>
</dbReference>
<reference evidence="13 25" key="4">
    <citation type="journal article" date="2017" name="N. Engl. J. Med.">
        <title>Transmission of Extensively Drug-Resistant Tuberculosis in South Africa.</title>
        <authorList>
            <person name="Shah N.S."/>
            <person name="Auld S.C."/>
            <person name="Brust J.C."/>
            <person name="Mathema B."/>
            <person name="Ismail N."/>
            <person name="Moodley P."/>
            <person name="Mlisana K."/>
            <person name="Allana S."/>
            <person name="Campbell A."/>
            <person name="Mthiyane T."/>
            <person name="Morris N."/>
            <person name="Mpangase P."/>
            <person name="van der Meulen H."/>
            <person name="Omar S.V."/>
            <person name="Brown T.S."/>
            <person name="Narechania A."/>
            <person name="Shaskina E."/>
            <person name="Kapwata T."/>
            <person name="Kreiswirth B."/>
            <person name="Gandhi N.R."/>
        </authorList>
    </citation>
    <scope>NUCLEOTIDE SEQUENCE [LARGE SCALE GENOMIC DNA]</scope>
    <source>
        <strain evidence="13 25">32301_S10</strain>
    </source>
</reference>
<dbReference type="Proteomes" id="UP000045842">
    <property type="component" value="Unassembled WGS sequence"/>
</dbReference>
<dbReference type="Proteomes" id="UP000039217">
    <property type="component" value="Unassembled WGS sequence"/>
</dbReference>
<dbReference type="Proteomes" id="UP000048600">
    <property type="component" value="Unassembled WGS sequence"/>
</dbReference>
<dbReference type="PATRIC" id="fig|1773.206.peg.2175"/>
<evidence type="ECO:0000313" key="12">
    <source>
        <dbReference type="EMBL" id="MBP0683747.1"/>
    </source>
</evidence>
<evidence type="ECO:0000313" key="3">
    <source>
        <dbReference type="EMBL" id="CFR83636.1"/>
    </source>
</evidence>
<evidence type="ECO:0000313" key="2">
    <source>
        <dbReference type="EMBL" id="CFE63520.1"/>
    </source>
</evidence>
<reference evidence="14 15" key="2">
    <citation type="submission" date="2015-03" db="EMBL/GenBank/DDBJ databases">
        <authorList>
            <consortium name="Pathogen Informatics"/>
        </authorList>
    </citation>
    <scope>NUCLEOTIDE SEQUENCE [LARGE SCALE GENOMIC DNA]</scope>
    <source>
        <strain evidence="5 24">Bir 185</strain>
        <strain evidence="4 23">Bir 187</strain>
        <strain evidence="3 19">C09601061</strain>
        <strain evidence="6 16">D00501624</strain>
        <strain evidence="8 18">G09801536</strain>
        <strain evidence="1 21">G09901357</strain>
        <strain evidence="2 20">H09601792</strain>
        <strain evidence="14">K00500041</strain>
        <strain evidence="9 17">M09401471</strain>
        <strain evidence="15">N09902308</strain>
        <strain evidence="11 22">P00601463</strain>
    </source>
</reference>
<evidence type="ECO:0000313" key="4">
    <source>
        <dbReference type="EMBL" id="CKQ81051.1"/>
    </source>
</evidence>
<reference evidence="10" key="3">
    <citation type="submission" date="2015-03" db="EMBL/GenBank/DDBJ databases">
        <authorList>
            <consortium name="Pathogen Informatics"/>
            <person name="Murphy D."/>
        </authorList>
    </citation>
    <scope>NUCLEOTIDE SEQUENCE</scope>
    <source>
        <strain evidence="10">N09902308</strain>
    </source>
</reference>
<protein>
    <submittedName>
        <fullName evidence="10 12">Antitoxin</fullName>
    </submittedName>
</protein>
<evidence type="ECO:0000313" key="13">
    <source>
        <dbReference type="EMBL" id="REQ53591.1"/>
    </source>
</evidence>
<evidence type="ECO:0000313" key="5">
    <source>
        <dbReference type="EMBL" id="CKR38240.1"/>
    </source>
</evidence>
<dbReference type="Proteomes" id="UP000038802">
    <property type="component" value="Unassembled WGS sequence"/>
</dbReference>
<dbReference type="EMBL" id="CNFU01000009">
    <property type="protein sequence ID" value="CKQ81051.1"/>
    <property type="molecule type" value="Genomic_DNA"/>
</dbReference>
<evidence type="ECO:0000313" key="18">
    <source>
        <dbReference type="Proteomes" id="UP000045842"/>
    </source>
</evidence>
<dbReference type="Proteomes" id="UP000046947">
    <property type="component" value="Unassembled WGS sequence"/>
</dbReference>
<dbReference type="Proteomes" id="UP000049023">
    <property type="component" value="Unassembled WGS sequence"/>
</dbReference>
<dbReference type="EMBL" id="CFOE01000494">
    <property type="protein sequence ID" value="CFE42159.1"/>
    <property type="molecule type" value="Genomic_DNA"/>
</dbReference>
<evidence type="ECO:0000313" key="7">
    <source>
        <dbReference type="EMBL" id="COV15244.1"/>
    </source>
</evidence>
<evidence type="ECO:0000313" key="23">
    <source>
        <dbReference type="Proteomes" id="UP000049023"/>
    </source>
</evidence>
<evidence type="ECO:0000313" key="24">
    <source>
        <dbReference type="Proteomes" id="UP000050164"/>
    </source>
</evidence>
<evidence type="ECO:0000313" key="15">
    <source>
        <dbReference type="Proteomes" id="UP000039021"/>
    </source>
</evidence>
<evidence type="ECO:0000313" key="1">
    <source>
        <dbReference type="EMBL" id="CFE42159.1"/>
    </source>
</evidence>
<evidence type="ECO:0000313" key="9">
    <source>
        <dbReference type="EMBL" id="COW50847.1"/>
    </source>
</evidence>
<accession>A0A045I6B9</accession>
<dbReference type="EMBL" id="CSBK01000059">
    <property type="protein sequence ID" value="COW87088.1"/>
    <property type="molecule type" value="Genomic_DNA"/>
</dbReference>
<dbReference type="AlphaFoldDB" id="A0A045I6B9"/>
<dbReference type="RefSeq" id="WP_003412749.1">
    <property type="nucleotide sequence ID" value="NZ_AP017901.1"/>
</dbReference>
<evidence type="ECO:0000313" key="25">
    <source>
        <dbReference type="Proteomes" id="UP000256381"/>
    </source>
</evidence>
<organism evidence="10 15">
    <name type="scientific">Mycobacterium tuberculosis</name>
    <dbReference type="NCBI Taxonomy" id="1773"/>
    <lineage>
        <taxon>Bacteria</taxon>
        <taxon>Bacillati</taxon>
        <taxon>Actinomycetota</taxon>
        <taxon>Actinomycetes</taxon>
        <taxon>Mycobacteriales</taxon>
        <taxon>Mycobacteriaceae</taxon>
        <taxon>Mycobacterium</taxon>
        <taxon>Mycobacterium tuberculosis complex</taxon>
    </lineage>
</organism>